<evidence type="ECO:0000256" key="5">
    <source>
        <dbReference type="HAMAP-Rule" id="MF_00013"/>
    </source>
</evidence>
<comment type="miscellaneous">
    <text evidence="5">In the reaction, the free carboxyl group of octanoic acid is attached via an amide linkage to the epsilon-amino group of a specific lysine residue of lipoyl domains of lipoate-dependent enzymes.</text>
</comment>
<dbReference type="HAMAP" id="MF_00013">
    <property type="entry name" value="LipB"/>
    <property type="match status" value="1"/>
</dbReference>
<comment type="subcellular location">
    <subcellularLocation>
        <location evidence="5">Cytoplasm</location>
    </subcellularLocation>
</comment>
<dbReference type="Pfam" id="PF21948">
    <property type="entry name" value="LplA-B_cat"/>
    <property type="match status" value="1"/>
</dbReference>
<dbReference type="EC" id="2.3.1.181" evidence="5 6"/>
<comment type="similarity">
    <text evidence="5 6">Belongs to the LipB family.</text>
</comment>
<feature type="binding site" evidence="5">
    <location>
        <begin position="152"/>
        <end position="154"/>
    </location>
    <ligand>
        <name>substrate</name>
    </ligand>
</feature>
<dbReference type="InterPro" id="IPR020605">
    <property type="entry name" value="Octanoyltransferase_CS"/>
</dbReference>
<dbReference type="InterPro" id="IPR004143">
    <property type="entry name" value="BPL_LPL_catalytic"/>
</dbReference>
<dbReference type="PROSITE" id="PS01313">
    <property type="entry name" value="LIPB"/>
    <property type="match status" value="1"/>
</dbReference>
<dbReference type="NCBIfam" id="NF010925">
    <property type="entry name" value="PRK14345.1"/>
    <property type="match status" value="1"/>
</dbReference>
<dbReference type="Proteomes" id="UP001595952">
    <property type="component" value="Unassembled WGS sequence"/>
</dbReference>
<dbReference type="SUPFAM" id="SSF55681">
    <property type="entry name" value="Class II aaRS and biotin synthetases"/>
    <property type="match status" value="1"/>
</dbReference>
<comment type="pathway">
    <text evidence="1 5 6">Protein modification; protein lipoylation via endogenous pathway; protein N(6)-(lipoyl)lysine from octanoyl-[acyl-carrier-protein]: step 1/2.</text>
</comment>
<dbReference type="NCBIfam" id="TIGR00214">
    <property type="entry name" value="lipB"/>
    <property type="match status" value="1"/>
</dbReference>
<name>A0ABV9IE41_9DEIO</name>
<comment type="function">
    <text evidence="4 5 6">Catalyzes the transfer of endogenously produced octanoic acid from octanoyl-acyl-carrier-protein onto the lipoyl domains of lipoate-dependent enzymes. Lipoyl-ACP can also act as a substrate although octanoyl-ACP is likely to be the physiological substrate.</text>
</comment>
<dbReference type="CDD" id="cd16444">
    <property type="entry name" value="LipB"/>
    <property type="match status" value="1"/>
</dbReference>
<feature type="binding site" evidence="5">
    <location>
        <begin position="78"/>
        <end position="85"/>
    </location>
    <ligand>
        <name>substrate</name>
    </ligand>
</feature>
<dbReference type="PIRSF" id="PIRSF016262">
    <property type="entry name" value="LPLase"/>
    <property type="match status" value="1"/>
</dbReference>
<dbReference type="PANTHER" id="PTHR10993:SF7">
    <property type="entry name" value="LIPOYLTRANSFERASE 2, MITOCHONDRIAL-RELATED"/>
    <property type="match status" value="1"/>
</dbReference>
<dbReference type="PANTHER" id="PTHR10993">
    <property type="entry name" value="OCTANOYLTRANSFERASE"/>
    <property type="match status" value="1"/>
</dbReference>
<dbReference type="GO" id="GO:0033819">
    <property type="term" value="F:lipoyl(octanoyl) transferase activity"/>
    <property type="evidence" value="ECO:0007669"/>
    <property type="project" value="UniProtKB-EC"/>
</dbReference>
<feature type="active site" description="Acyl-thioester intermediate" evidence="5">
    <location>
        <position position="183"/>
    </location>
</feature>
<evidence type="ECO:0000313" key="9">
    <source>
        <dbReference type="Proteomes" id="UP001595952"/>
    </source>
</evidence>
<feature type="binding site" evidence="5">
    <location>
        <begin position="165"/>
        <end position="167"/>
    </location>
    <ligand>
        <name>substrate</name>
    </ligand>
</feature>
<reference evidence="9" key="1">
    <citation type="journal article" date="2019" name="Int. J. Syst. Evol. Microbiol.">
        <title>The Global Catalogue of Microorganisms (GCM) 10K type strain sequencing project: providing services to taxonomists for standard genome sequencing and annotation.</title>
        <authorList>
            <consortium name="The Broad Institute Genomics Platform"/>
            <consortium name="The Broad Institute Genome Sequencing Center for Infectious Disease"/>
            <person name="Wu L."/>
            <person name="Ma J."/>
        </authorList>
    </citation>
    <scope>NUCLEOTIDE SEQUENCE [LARGE SCALE GENOMIC DNA]</scope>
    <source>
        <strain evidence="9">CCUG 55995</strain>
    </source>
</reference>
<feature type="site" description="Lowers pKa of active site Cys" evidence="5">
    <location>
        <position position="149"/>
    </location>
</feature>
<keyword evidence="3 5" id="KW-0012">Acyltransferase</keyword>
<evidence type="ECO:0000256" key="3">
    <source>
        <dbReference type="ARBA" id="ARBA00023315"/>
    </source>
</evidence>
<keyword evidence="9" id="KW-1185">Reference proteome</keyword>
<protein>
    <recommendedName>
        <fullName evidence="5 6">Octanoyltransferase</fullName>
        <ecNumber evidence="5 6">2.3.1.181</ecNumber>
    </recommendedName>
    <alternativeName>
        <fullName evidence="5">Lipoate-protein ligase B</fullName>
    </alternativeName>
    <alternativeName>
        <fullName evidence="5">Lipoyl/octanoyl transferase</fullName>
    </alternativeName>
    <alternativeName>
        <fullName evidence="5">Octanoyl-[acyl-carrier-protein]-protein N-octanoyltransferase</fullName>
    </alternativeName>
</protein>
<dbReference type="InterPro" id="IPR000544">
    <property type="entry name" value="Octanoyltransferase"/>
</dbReference>
<dbReference type="Gene3D" id="3.30.930.10">
    <property type="entry name" value="Bira Bifunctional Protein, Domain 2"/>
    <property type="match status" value="1"/>
</dbReference>
<accession>A0ABV9IE41</accession>
<evidence type="ECO:0000256" key="2">
    <source>
        <dbReference type="ARBA" id="ARBA00022679"/>
    </source>
</evidence>
<proteinExistence type="inferred from homology"/>
<evidence type="ECO:0000256" key="6">
    <source>
        <dbReference type="PIRNR" id="PIRNR016262"/>
    </source>
</evidence>
<evidence type="ECO:0000256" key="4">
    <source>
        <dbReference type="ARBA" id="ARBA00024732"/>
    </source>
</evidence>
<sequence>MTQGAFDILDLGLMPYREAWALQKQHHARVAAGGRPTLLLVEHPAVLTLGRKARDGDNIVVTREYLSTQGIEVFEVERGGDVTYHGPGQLVAYAVFPVGRRVRDFLRLLEQSVVDALATLGLDDARPNPGYAGVYVADRNVNGLARHQKIASIGVAVKNHVALHGVGFNVTTNLDHFDLIVPCGLTDTQMTSVAREYTLRGLTRPASVAEAKAALAEAFVCTFSTYDWSLPAPLTAPPAPFSPALTSAE</sequence>
<organism evidence="8 9">
    <name type="scientific">Deinococcus hohokamensis</name>
    <dbReference type="NCBI Taxonomy" id="309883"/>
    <lineage>
        <taxon>Bacteria</taxon>
        <taxon>Thermotogati</taxon>
        <taxon>Deinococcota</taxon>
        <taxon>Deinococci</taxon>
        <taxon>Deinococcales</taxon>
        <taxon>Deinococcaceae</taxon>
        <taxon>Deinococcus</taxon>
    </lineage>
</organism>
<keyword evidence="5" id="KW-0963">Cytoplasm</keyword>
<dbReference type="InterPro" id="IPR045864">
    <property type="entry name" value="aa-tRNA-synth_II/BPL/LPL"/>
</dbReference>
<evidence type="ECO:0000259" key="7">
    <source>
        <dbReference type="PROSITE" id="PS51733"/>
    </source>
</evidence>
<keyword evidence="2 5" id="KW-0808">Transferase</keyword>
<comment type="caution">
    <text evidence="8">The sequence shown here is derived from an EMBL/GenBank/DDBJ whole genome shotgun (WGS) entry which is preliminary data.</text>
</comment>
<evidence type="ECO:0000256" key="1">
    <source>
        <dbReference type="ARBA" id="ARBA00004821"/>
    </source>
</evidence>
<dbReference type="EMBL" id="JBHSEI010000010">
    <property type="protein sequence ID" value="MFC4639709.1"/>
    <property type="molecule type" value="Genomic_DNA"/>
</dbReference>
<gene>
    <name evidence="5 8" type="primary">lipB</name>
    <name evidence="8" type="ORF">ACFO0D_15330</name>
</gene>
<evidence type="ECO:0000313" key="8">
    <source>
        <dbReference type="EMBL" id="MFC4639709.1"/>
    </source>
</evidence>
<dbReference type="PROSITE" id="PS51733">
    <property type="entry name" value="BPL_LPL_CATALYTIC"/>
    <property type="match status" value="1"/>
</dbReference>
<feature type="domain" description="BPL/LPL catalytic" evidence="7">
    <location>
        <begin position="32"/>
        <end position="227"/>
    </location>
</feature>
<comment type="catalytic activity">
    <reaction evidence="5 6">
        <text>octanoyl-[ACP] + L-lysyl-[protein] = N(6)-octanoyl-L-lysyl-[protein] + holo-[ACP] + H(+)</text>
        <dbReference type="Rhea" id="RHEA:17665"/>
        <dbReference type="Rhea" id="RHEA-COMP:9636"/>
        <dbReference type="Rhea" id="RHEA-COMP:9685"/>
        <dbReference type="Rhea" id="RHEA-COMP:9752"/>
        <dbReference type="Rhea" id="RHEA-COMP:9928"/>
        <dbReference type="ChEBI" id="CHEBI:15378"/>
        <dbReference type="ChEBI" id="CHEBI:29969"/>
        <dbReference type="ChEBI" id="CHEBI:64479"/>
        <dbReference type="ChEBI" id="CHEBI:78463"/>
        <dbReference type="ChEBI" id="CHEBI:78809"/>
        <dbReference type="EC" id="2.3.1.181"/>
    </reaction>
</comment>
<dbReference type="RefSeq" id="WP_380062690.1">
    <property type="nucleotide sequence ID" value="NZ_JBHSEI010000010.1"/>
</dbReference>